<protein>
    <submittedName>
        <fullName evidence="1">Uncharacterized protein</fullName>
    </submittedName>
</protein>
<gene>
    <name evidence="1" type="ORF">PM001_LOCUS17325</name>
</gene>
<accession>A0AAV1UFJ6</accession>
<comment type="caution">
    <text evidence="1">The sequence shown here is derived from an EMBL/GenBank/DDBJ whole genome shotgun (WGS) entry which is preliminary data.</text>
</comment>
<name>A0AAV1UFJ6_9STRA</name>
<sequence length="63" mass="6383">MAFRVASAATLMGSGAVSADERVARAARSNGAKPHVVRTVATHTDGTVGVGFVGKLEIRTSVS</sequence>
<organism evidence="1 2">
    <name type="scientific">Peronospora matthiolae</name>
    <dbReference type="NCBI Taxonomy" id="2874970"/>
    <lineage>
        <taxon>Eukaryota</taxon>
        <taxon>Sar</taxon>
        <taxon>Stramenopiles</taxon>
        <taxon>Oomycota</taxon>
        <taxon>Peronosporomycetes</taxon>
        <taxon>Peronosporales</taxon>
        <taxon>Peronosporaceae</taxon>
        <taxon>Peronospora</taxon>
    </lineage>
</organism>
<evidence type="ECO:0000313" key="2">
    <source>
        <dbReference type="Proteomes" id="UP001162060"/>
    </source>
</evidence>
<evidence type="ECO:0000313" key="1">
    <source>
        <dbReference type="EMBL" id="CAK7932175.1"/>
    </source>
</evidence>
<dbReference type="EMBL" id="CAKLBY020000188">
    <property type="protein sequence ID" value="CAK7932175.1"/>
    <property type="molecule type" value="Genomic_DNA"/>
</dbReference>
<reference evidence="1" key="1">
    <citation type="submission" date="2024-01" db="EMBL/GenBank/DDBJ databases">
        <authorList>
            <person name="Webb A."/>
        </authorList>
    </citation>
    <scope>NUCLEOTIDE SEQUENCE</scope>
    <source>
        <strain evidence="1">Pm1</strain>
    </source>
</reference>
<dbReference type="Proteomes" id="UP001162060">
    <property type="component" value="Unassembled WGS sequence"/>
</dbReference>
<dbReference type="AlphaFoldDB" id="A0AAV1UFJ6"/>
<proteinExistence type="predicted"/>